<name>A0A931IEI8_9NOCA</name>
<sequence length="261" mass="28162">MRPFTFRELLDTPFALIQANVVALCWLGAGGLVLAETAVLVTTAGFSHLTDGDDTATWWSAILSTAVCAWLLRYLLRGATVALGLATVFGGPRTVRAALGALRDRALPLLIFQLLFTLTGFGVTALCSVLVITAPIALPWLGWLRAKRFVAVPAMFIERAGHSVAVGRAKLLVAGREWTVAGLWMAQRALFTLLAVPLLGVPLFLSDFTGTHRWPVIALLTSAVLLLVAFGEIVEASSRVLTYVDLRCRREGLDIVIPEAR</sequence>
<feature type="transmembrane region" description="Helical" evidence="1">
    <location>
        <begin position="185"/>
        <end position="205"/>
    </location>
</feature>
<keyword evidence="1" id="KW-0472">Membrane</keyword>
<feature type="transmembrane region" description="Helical" evidence="1">
    <location>
        <begin position="109"/>
        <end position="138"/>
    </location>
</feature>
<evidence type="ECO:0000313" key="3">
    <source>
        <dbReference type="Proteomes" id="UP000655751"/>
    </source>
</evidence>
<proteinExistence type="predicted"/>
<dbReference type="EMBL" id="JADMLG010000009">
    <property type="protein sequence ID" value="MBH0778920.1"/>
    <property type="molecule type" value="Genomic_DNA"/>
</dbReference>
<accession>A0A931IEI8</accession>
<feature type="transmembrane region" description="Helical" evidence="1">
    <location>
        <begin position="217"/>
        <end position="234"/>
    </location>
</feature>
<feature type="transmembrane region" description="Helical" evidence="1">
    <location>
        <begin position="21"/>
        <end position="46"/>
    </location>
</feature>
<comment type="caution">
    <text evidence="2">The sequence shown here is derived from an EMBL/GenBank/DDBJ whole genome shotgun (WGS) entry which is preliminary data.</text>
</comment>
<dbReference type="AlphaFoldDB" id="A0A931IEI8"/>
<keyword evidence="1" id="KW-0812">Transmembrane</keyword>
<organism evidence="2 3">
    <name type="scientific">Nocardia bovistercoris</name>
    <dbReference type="NCBI Taxonomy" id="2785916"/>
    <lineage>
        <taxon>Bacteria</taxon>
        <taxon>Bacillati</taxon>
        <taxon>Actinomycetota</taxon>
        <taxon>Actinomycetes</taxon>
        <taxon>Mycobacteriales</taxon>
        <taxon>Nocardiaceae</taxon>
        <taxon>Nocardia</taxon>
    </lineage>
</organism>
<keyword evidence="3" id="KW-1185">Reference proteome</keyword>
<keyword evidence="1" id="KW-1133">Transmembrane helix</keyword>
<gene>
    <name evidence="2" type="ORF">IT779_21815</name>
</gene>
<evidence type="ECO:0000256" key="1">
    <source>
        <dbReference type="SAM" id="Phobius"/>
    </source>
</evidence>
<protein>
    <submittedName>
        <fullName evidence="2">Uncharacterized protein</fullName>
    </submittedName>
</protein>
<reference evidence="2" key="1">
    <citation type="submission" date="2020-11" db="EMBL/GenBank/DDBJ databases">
        <title>Nocardia NEAU-351.nov., a novel actinomycete isolated from the cow dung.</title>
        <authorList>
            <person name="Zhang X."/>
        </authorList>
    </citation>
    <scope>NUCLEOTIDE SEQUENCE</scope>
    <source>
        <strain evidence="2">NEAU-351</strain>
    </source>
</reference>
<dbReference type="Proteomes" id="UP000655751">
    <property type="component" value="Unassembled WGS sequence"/>
</dbReference>
<evidence type="ECO:0000313" key="2">
    <source>
        <dbReference type="EMBL" id="MBH0778920.1"/>
    </source>
</evidence>
<feature type="transmembrane region" description="Helical" evidence="1">
    <location>
        <begin position="58"/>
        <end position="76"/>
    </location>
</feature>